<dbReference type="Proteomes" id="UP000230078">
    <property type="component" value="Unassembled WGS sequence"/>
</dbReference>
<dbReference type="EMBL" id="PFPI01000005">
    <property type="protein sequence ID" value="PIZ93996.1"/>
    <property type="molecule type" value="Genomic_DNA"/>
</dbReference>
<comment type="caution">
    <text evidence="2">The sequence shown here is derived from an EMBL/GenBank/DDBJ whole genome shotgun (WGS) entry which is preliminary data.</text>
</comment>
<feature type="region of interest" description="Disordered" evidence="1">
    <location>
        <begin position="1"/>
        <end position="63"/>
    </location>
</feature>
<evidence type="ECO:0000256" key="1">
    <source>
        <dbReference type="SAM" id="MobiDB-lite"/>
    </source>
</evidence>
<feature type="compositionally biased region" description="Basic residues" evidence="1">
    <location>
        <begin position="1"/>
        <end position="11"/>
    </location>
</feature>
<gene>
    <name evidence="2" type="ORF">COX83_00400</name>
</gene>
<organism evidence="2 3">
    <name type="scientific">Candidatus Magasanikbacteria bacterium CG_4_10_14_0_2_um_filter_41_31</name>
    <dbReference type="NCBI Taxonomy" id="1974639"/>
    <lineage>
        <taxon>Bacteria</taxon>
        <taxon>Candidatus Magasanikiibacteriota</taxon>
    </lineage>
</organism>
<protein>
    <submittedName>
        <fullName evidence="2">Uncharacterized protein</fullName>
    </submittedName>
</protein>
<evidence type="ECO:0000313" key="2">
    <source>
        <dbReference type="EMBL" id="PIZ93996.1"/>
    </source>
</evidence>
<proteinExistence type="predicted"/>
<dbReference type="AlphaFoldDB" id="A0A2M7V623"/>
<reference evidence="3" key="1">
    <citation type="submission" date="2017-09" db="EMBL/GenBank/DDBJ databases">
        <title>Depth-based differentiation of microbial function through sediment-hosted aquifers and enrichment of novel symbionts in the deep terrestrial subsurface.</title>
        <authorList>
            <person name="Probst A.J."/>
            <person name="Ladd B."/>
            <person name="Jarett J.K."/>
            <person name="Geller-Mcgrath D.E."/>
            <person name="Sieber C.M.K."/>
            <person name="Emerson J.B."/>
            <person name="Anantharaman K."/>
            <person name="Thomas B.C."/>
            <person name="Malmstrom R."/>
            <person name="Stieglmeier M."/>
            <person name="Klingl A."/>
            <person name="Woyke T."/>
            <person name="Ryan C.M."/>
            <person name="Banfield J.F."/>
        </authorList>
    </citation>
    <scope>NUCLEOTIDE SEQUENCE [LARGE SCALE GENOMIC DNA]</scope>
</reference>
<sequence length="63" mass="7009">MLHKVFKHMKKIQGTSPDAKPVPYNTSQYTKPRGHSGIHAKKDSTKGASRQRSMGNRDSKSGK</sequence>
<evidence type="ECO:0000313" key="3">
    <source>
        <dbReference type="Proteomes" id="UP000230078"/>
    </source>
</evidence>
<accession>A0A2M7V623</accession>
<name>A0A2M7V623_9BACT</name>